<accession>A0A8H3F6K3</accession>
<keyword evidence="2" id="KW-1185">Reference proteome</keyword>
<name>A0A8H3F6K3_9LECA</name>
<gene>
    <name evidence="1" type="ORF">IMSHALPRED_003358</name>
</gene>
<protein>
    <submittedName>
        <fullName evidence="1">Uncharacterized protein</fullName>
    </submittedName>
</protein>
<evidence type="ECO:0000313" key="2">
    <source>
        <dbReference type="Proteomes" id="UP000664534"/>
    </source>
</evidence>
<proteinExistence type="predicted"/>
<reference evidence="1" key="1">
    <citation type="submission" date="2021-03" db="EMBL/GenBank/DDBJ databases">
        <authorList>
            <person name="Tagirdzhanova G."/>
        </authorList>
    </citation>
    <scope>NUCLEOTIDE SEQUENCE</scope>
</reference>
<organism evidence="1 2">
    <name type="scientific">Imshaugia aleurites</name>
    <dbReference type="NCBI Taxonomy" id="172621"/>
    <lineage>
        <taxon>Eukaryota</taxon>
        <taxon>Fungi</taxon>
        <taxon>Dikarya</taxon>
        <taxon>Ascomycota</taxon>
        <taxon>Pezizomycotina</taxon>
        <taxon>Lecanoromycetes</taxon>
        <taxon>OSLEUM clade</taxon>
        <taxon>Lecanoromycetidae</taxon>
        <taxon>Lecanorales</taxon>
        <taxon>Lecanorineae</taxon>
        <taxon>Parmeliaceae</taxon>
        <taxon>Imshaugia</taxon>
    </lineage>
</organism>
<evidence type="ECO:0000313" key="1">
    <source>
        <dbReference type="EMBL" id="CAF9916967.1"/>
    </source>
</evidence>
<dbReference type="Proteomes" id="UP000664534">
    <property type="component" value="Unassembled WGS sequence"/>
</dbReference>
<sequence>MTAEKTYLLCPSFAFQPGGPICLGNIIADPSRPTKVLSKLDPSQNPDIVTTPEFDYAITSDKSYALYGGVWARFLQAASVKAGAEHNSDIVAKYTMDSMEVSYFKDDPTDEEVAERVKDRRVKTAIKAGLFGPQPLYMITGLRIAKGLRHSSEISLKQEGSIGAGTQLTDQVSVGGETGGGQRTTWQESGRSGVDVIFAYQLHVIAQRGWRKKRTVIDLYVPDAAFLNNDREETQGEPMEARLATEADLREINADSDSMTFNAVKAQDGNQTCVCISF</sequence>
<dbReference type="OrthoDB" id="4500473at2759"/>
<dbReference type="AlphaFoldDB" id="A0A8H3F6K3"/>
<dbReference type="EMBL" id="CAJPDT010000017">
    <property type="protein sequence ID" value="CAF9916967.1"/>
    <property type="molecule type" value="Genomic_DNA"/>
</dbReference>
<comment type="caution">
    <text evidence="1">The sequence shown here is derived from an EMBL/GenBank/DDBJ whole genome shotgun (WGS) entry which is preliminary data.</text>
</comment>